<proteinExistence type="inferred from homology"/>
<comment type="subunit">
    <text evidence="1">Interacts with STAT3.</text>
</comment>
<evidence type="ECO:0000313" key="6">
    <source>
        <dbReference type="Proteomes" id="UP000298787"/>
    </source>
</evidence>
<feature type="domain" description="OCIA" evidence="4">
    <location>
        <begin position="42"/>
        <end position="121"/>
    </location>
</feature>
<feature type="compositionally biased region" description="Low complexity" evidence="2">
    <location>
        <begin position="18"/>
        <end position="27"/>
    </location>
</feature>
<sequence>MTSAETEQTIVVKTEEPAAAAGTSPAAGKGGWKCPVSDHHVHRDDLKKIWKECREESFWYRALPLSVGSMAVTGGLIYNGVWKASKRFGPFPKLAVAGLLGFLVGKASYAGTCRSKFQKLGVGEGPGFGGFVPGFGPWAEGGPFGPPKHAGHGHRFLCSELADPPFSFHISPCSMALSTTDLAPTIPQLPPLTIVVLRPGDGYRRLISHPSLFLSDSFSDSHQDLLPQPLCIHA</sequence>
<evidence type="ECO:0000256" key="3">
    <source>
        <dbReference type="SAM" id="Phobius"/>
    </source>
</evidence>
<dbReference type="PANTHER" id="PTHR13336">
    <property type="entry name" value="OVARIAN CARCINOMA IMMUNOREACTIVE ANTIGEN"/>
    <property type="match status" value="1"/>
</dbReference>
<keyword evidence="3" id="KW-1133">Transmembrane helix</keyword>
<evidence type="ECO:0000313" key="5">
    <source>
        <dbReference type="EMBL" id="TKS65255.1"/>
    </source>
</evidence>
<dbReference type="PANTHER" id="PTHR13336:SF2">
    <property type="entry name" value="OCIA DOMAIN-CONTAINING PROTEIN 2"/>
    <property type="match status" value="1"/>
</dbReference>
<keyword evidence="3" id="KW-0472">Membrane</keyword>
<comment type="function">
    <text evidence="1">Maintains stem cell potency. Increases STAT3 phosphorylation and controls ERK phosphorylation. May act as a scaffold, increasing STAT3 recruitment onto endosomes.</text>
</comment>
<evidence type="ECO:0000256" key="2">
    <source>
        <dbReference type="SAM" id="MobiDB-lite"/>
    </source>
</evidence>
<dbReference type="GO" id="GO:2000736">
    <property type="term" value="P:regulation of stem cell differentiation"/>
    <property type="evidence" value="ECO:0007669"/>
    <property type="project" value="UniProtKB-UniRule"/>
</dbReference>
<name>A0A4U5TXT9_COLLU</name>
<reference evidence="5 6" key="1">
    <citation type="submission" date="2019-01" db="EMBL/GenBank/DDBJ databases">
        <title>Genome Assembly of Collichthys lucidus.</title>
        <authorList>
            <person name="Cai M."/>
            <person name="Xiao S."/>
        </authorList>
    </citation>
    <scope>NUCLEOTIDE SEQUENCE [LARGE SCALE GENOMIC DNA]</scope>
    <source>
        <strain evidence="5">JT15FE1705JMU</strain>
        <tissue evidence="5">Muscle</tissue>
    </source>
</reference>
<gene>
    <name evidence="5" type="ORF">D9C73_028111</name>
</gene>
<organism evidence="5 6">
    <name type="scientific">Collichthys lucidus</name>
    <name type="common">Big head croaker</name>
    <name type="synonym">Sciaena lucida</name>
    <dbReference type="NCBI Taxonomy" id="240159"/>
    <lineage>
        <taxon>Eukaryota</taxon>
        <taxon>Metazoa</taxon>
        <taxon>Chordata</taxon>
        <taxon>Craniata</taxon>
        <taxon>Vertebrata</taxon>
        <taxon>Euteleostomi</taxon>
        <taxon>Actinopterygii</taxon>
        <taxon>Neopterygii</taxon>
        <taxon>Teleostei</taxon>
        <taxon>Neoteleostei</taxon>
        <taxon>Acanthomorphata</taxon>
        <taxon>Eupercaria</taxon>
        <taxon>Sciaenidae</taxon>
        <taxon>Collichthys</taxon>
    </lineage>
</organism>
<keyword evidence="6" id="KW-1185">Reference proteome</keyword>
<feature type="region of interest" description="Disordered" evidence="2">
    <location>
        <begin position="1"/>
        <end position="32"/>
    </location>
</feature>
<dbReference type="GO" id="GO:0005743">
    <property type="term" value="C:mitochondrial inner membrane"/>
    <property type="evidence" value="ECO:0007669"/>
    <property type="project" value="TreeGrafter"/>
</dbReference>
<keyword evidence="1" id="KW-0967">Endosome</keyword>
<dbReference type="EMBL" id="ML240562">
    <property type="protein sequence ID" value="TKS65255.1"/>
    <property type="molecule type" value="Genomic_DNA"/>
</dbReference>
<dbReference type="Pfam" id="PF07051">
    <property type="entry name" value="OCIA"/>
    <property type="match status" value="1"/>
</dbReference>
<feature type="compositionally biased region" description="Polar residues" evidence="2">
    <location>
        <begin position="1"/>
        <end position="11"/>
    </location>
</feature>
<keyword evidence="3" id="KW-0812">Transmembrane</keyword>
<dbReference type="GO" id="GO:0005768">
    <property type="term" value="C:endosome"/>
    <property type="evidence" value="ECO:0007669"/>
    <property type="project" value="UniProtKB-SubCell"/>
</dbReference>
<protein>
    <recommendedName>
        <fullName evidence="1">OCIA domain-containing protein 1</fullName>
    </recommendedName>
</protein>
<dbReference type="InterPro" id="IPR009764">
    <property type="entry name" value="OCIA_dom"/>
</dbReference>
<evidence type="ECO:0000256" key="1">
    <source>
        <dbReference type="RuleBase" id="RU369066"/>
    </source>
</evidence>
<comment type="domain">
    <text evidence="1">The OCIA domain is necessary and sufficient for endosomal localization.</text>
</comment>
<accession>A0A4U5TXT9</accession>
<feature type="transmembrane region" description="Helical" evidence="3">
    <location>
        <begin position="58"/>
        <end position="78"/>
    </location>
</feature>
<dbReference type="AlphaFoldDB" id="A0A4U5TXT9"/>
<comment type="similarity">
    <text evidence="1">Belongs to the OCIAD1 family.</text>
</comment>
<evidence type="ECO:0000259" key="4">
    <source>
        <dbReference type="Pfam" id="PF07051"/>
    </source>
</evidence>
<dbReference type="Proteomes" id="UP000298787">
    <property type="component" value="Unassembled WGS sequence"/>
</dbReference>
<comment type="subcellular location">
    <subcellularLocation>
        <location evidence="1">Endosome</location>
    </subcellularLocation>
</comment>
<dbReference type="InterPro" id="IPR040187">
    <property type="entry name" value="OCAD1/2"/>
</dbReference>
<dbReference type="STRING" id="240159.A0A4U5TXT9"/>
<feature type="transmembrane region" description="Helical" evidence="3">
    <location>
        <begin position="90"/>
        <end position="109"/>
    </location>
</feature>